<dbReference type="PANTHER" id="PTHR43629:SF2">
    <property type="entry name" value="RHODANESE-LIKE_PPIC DOMAIN-CONTAINING PROTEIN 12, CHLOROPLASTIC"/>
    <property type="match status" value="1"/>
</dbReference>
<dbReference type="InterPro" id="IPR001763">
    <property type="entry name" value="Rhodanese-like_dom"/>
</dbReference>
<feature type="domain" description="Rhodanese" evidence="1">
    <location>
        <begin position="29"/>
        <end position="121"/>
    </location>
</feature>
<dbReference type="InterPro" id="IPR036873">
    <property type="entry name" value="Rhodanese-like_dom_sf"/>
</dbReference>
<dbReference type="AlphaFoldDB" id="A0A0D2LYZ6"/>
<gene>
    <name evidence="2" type="ORF">MNEG_13335</name>
</gene>
<dbReference type="InterPro" id="IPR052204">
    <property type="entry name" value="PpiC/parvulin_rotamase"/>
</dbReference>
<sequence>MSQQPQPIIPKPLDRFDQELQELLIDESRAEGIQFVDVREPGEYDAAALPRFKLFPLSQAAKWSDTITDDLDIAKPTVVLCHHGVRSMQMSVFLVQRGFVDVANVAGGIHAYSLGVDPSVPTY</sequence>
<dbReference type="Gene3D" id="3.40.250.10">
    <property type="entry name" value="Rhodanese-like domain"/>
    <property type="match status" value="1"/>
</dbReference>
<evidence type="ECO:0000313" key="2">
    <source>
        <dbReference type="EMBL" id="KIY94626.1"/>
    </source>
</evidence>
<dbReference type="KEGG" id="mng:MNEG_13335"/>
<dbReference type="EMBL" id="KK103980">
    <property type="protein sequence ID" value="KIY94626.1"/>
    <property type="molecule type" value="Genomic_DNA"/>
</dbReference>
<keyword evidence="3" id="KW-1185">Reference proteome</keyword>
<dbReference type="OrthoDB" id="1911748at2759"/>
<dbReference type="PROSITE" id="PS50206">
    <property type="entry name" value="RHODANESE_3"/>
    <property type="match status" value="1"/>
</dbReference>
<name>A0A0D2LYZ6_9CHLO</name>
<protein>
    <recommendedName>
        <fullName evidence="1">Rhodanese domain-containing protein</fullName>
    </recommendedName>
</protein>
<evidence type="ECO:0000259" key="1">
    <source>
        <dbReference type="PROSITE" id="PS50206"/>
    </source>
</evidence>
<dbReference type="PANTHER" id="PTHR43629">
    <property type="entry name" value="PEPTIDYL-PROLYL CIS-TRANS ISOMERASE"/>
    <property type="match status" value="1"/>
</dbReference>
<dbReference type="STRING" id="145388.A0A0D2LYZ6"/>
<reference evidence="2 3" key="1">
    <citation type="journal article" date="2013" name="BMC Genomics">
        <title>Reconstruction of the lipid metabolism for the microalga Monoraphidium neglectum from its genome sequence reveals characteristics suitable for biofuel production.</title>
        <authorList>
            <person name="Bogen C."/>
            <person name="Al-Dilaimi A."/>
            <person name="Albersmeier A."/>
            <person name="Wichmann J."/>
            <person name="Grundmann M."/>
            <person name="Rupp O."/>
            <person name="Lauersen K.J."/>
            <person name="Blifernez-Klassen O."/>
            <person name="Kalinowski J."/>
            <person name="Goesmann A."/>
            <person name="Mussgnug J.H."/>
            <person name="Kruse O."/>
        </authorList>
    </citation>
    <scope>NUCLEOTIDE SEQUENCE [LARGE SCALE GENOMIC DNA]</scope>
    <source>
        <strain evidence="2 3">SAG 48.87</strain>
    </source>
</reference>
<dbReference type="SUPFAM" id="SSF52821">
    <property type="entry name" value="Rhodanese/Cell cycle control phosphatase"/>
    <property type="match status" value="1"/>
</dbReference>
<proteinExistence type="predicted"/>
<dbReference type="Proteomes" id="UP000054498">
    <property type="component" value="Unassembled WGS sequence"/>
</dbReference>
<organism evidence="2 3">
    <name type="scientific">Monoraphidium neglectum</name>
    <dbReference type="NCBI Taxonomy" id="145388"/>
    <lineage>
        <taxon>Eukaryota</taxon>
        <taxon>Viridiplantae</taxon>
        <taxon>Chlorophyta</taxon>
        <taxon>core chlorophytes</taxon>
        <taxon>Chlorophyceae</taxon>
        <taxon>CS clade</taxon>
        <taxon>Sphaeropleales</taxon>
        <taxon>Selenastraceae</taxon>
        <taxon>Monoraphidium</taxon>
    </lineage>
</organism>
<dbReference type="SMART" id="SM00450">
    <property type="entry name" value="RHOD"/>
    <property type="match status" value="1"/>
</dbReference>
<evidence type="ECO:0000313" key="3">
    <source>
        <dbReference type="Proteomes" id="UP000054498"/>
    </source>
</evidence>
<dbReference type="GeneID" id="25730787"/>
<dbReference type="RefSeq" id="XP_013893646.1">
    <property type="nucleotide sequence ID" value="XM_014038192.1"/>
</dbReference>
<dbReference type="Pfam" id="PF00581">
    <property type="entry name" value="Rhodanese"/>
    <property type="match status" value="1"/>
</dbReference>
<accession>A0A0D2LYZ6</accession>